<dbReference type="PANTHER" id="PTHR23411">
    <property type="entry name" value="TAPASIN"/>
    <property type="match status" value="1"/>
</dbReference>
<feature type="domain" description="Ig-like" evidence="2">
    <location>
        <begin position="124"/>
        <end position="226"/>
    </location>
</feature>
<dbReference type="InterPro" id="IPR013783">
    <property type="entry name" value="Ig-like_fold"/>
</dbReference>
<dbReference type="Gene3D" id="2.60.40.10">
    <property type="entry name" value="Immunoglobulins"/>
    <property type="match status" value="3"/>
</dbReference>
<dbReference type="CDD" id="cd00098">
    <property type="entry name" value="IgC1"/>
    <property type="match status" value="1"/>
</dbReference>
<sequence length="356" mass="38989">ISSGDPTIELAVVPSVGRSSSDPQKLLCSATGFDPKIKWLSESREKTGSDLDPTVMEDGRMKAYSEILVPQQEWNQGITYTCQINNGHDGKTAEKRTSICTGKHARCNRNPFSIINIAMKLIAPSSQRAEVYLVGPSLSSVRSETSVSLTCLVVGQSVKLFSIQWKENGIVHNPNGHEQEPRDHNNGTQSKESILKVSVRDWNAYAVFACEVKHLCSNYAQQKRISKTRDPKQPTVRILRPSDSDLSGLKNPSLLCLITGFFPSDISVQWQLNGTQLDASQFTNSPVAAHTSEGFAMHSALMLPASEWKDGTFSCVVSHESSQNPITATVYTCEVTHVTGILSTNISTKTGTLDFK</sequence>
<dbReference type="InterPro" id="IPR003006">
    <property type="entry name" value="Ig/MHC_CS"/>
</dbReference>
<reference evidence="3" key="1">
    <citation type="submission" date="2025-08" db="UniProtKB">
        <authorList>
            <consortium name="Ensembl"/>
        </authorList>
    </citation>
    <scope>IDENTIFICATION</scope>
</reference>
<evidence type="ECO:0000313" key="4">
    <source>
        <dbReference type="Proteomes" id="UP000694427"/>
    </source>
</evidence>
<name>A0A8C1NYS7_CYPCA</name>
<keyword evidence="4" id="KW-1185">Reference proteome</keyword>
<dbReference type="Pfam" id="PF07654">
    <property type="entry name" value="C1-set"/>
    <property type="match status" value="3"/>
</dbReference>
<dbReference type="InterPro" id="IPR050380">
    <property type="entry name" value="Immune_Resp_Modulators"/>
</dbReference>
<feature type="domain" description="Ig-like" evidence="2">
    <location>
        <begin position="234"/>
        <end position="327"/>
    </location>
</feature>
<dbReference type="PROSITE" id="PS50835">
    <property type="entry name" value="IG_LIKE"/>
    <property type="match status" value="3"/>
</dbReference>
<dbReference type="PROSITE" id="PS00290">
    <property type="entry name" value="IG_MHC"/>
    <property type="match status" value="2"/>
</dbReference>
<protein>
    <recommendedName>
        <fullName evidence="2">Ig-like domain-containing protein</fullName>
    </recommendedName>
</protein>
<dbReference type="AlphaFoldDB" id="A0A8C1NYS7"/>
<feature type="domain" description="Ig-like" evidence="2">
    <location>
        <begin position="6"/>
        <end position="98"/>
    </location>
</feature>
<reference evidence="3" key="2">
    <citation type="submission" date="2025-09" db="UniProtKB">
        <authorList>
            <consortium name="Ensembl"/>
        </authorList>
    </citation>
    <scope>IDENTIFICATION</scope>
</reference>
<evidence type="ECO:0000313" key="3">
    <source>
        <dbReference type="Ensembl" id="ENSCCRP00010098492.1"/>
    </source>
</evidence>
<organism evidence="3 4">
    <name type="scientific">Cyprinus carpio</name>
    <name type="common">Common carp</name>
    <dbReference type="NCBI Taxonomy" id="7962"/>
    <lineage>
        <taxon>Eukaryota</taxon>
        <taxon>Metazoa</taxon>
        <taxon>Chordata</taxon>
        <taxon>Craniata</taxon>
        <taxon>Vertebrata</taxon>
        <taxon>Euteleostomi</taxon>
        <taxon>Actinopterygii</taxon>
        <taxon>Neopterygii</taxon>
        <taxon>Teleostei</taxon>
        <taxon>Ostariophysi</taxon>
        <taxon>Cypriniformes</taxon>
        <taxon>Cyprinidae</taxon>
        <taxon>Cyprininae</taxon>
        <taxon>Cyprinus</taxon>
    </lineage>
</organism>
<keyword evidence="1" id="KW-0393">Immunoglobulin domain</keyword>
<proteinExistence type="predicted"/>
<dbReference type="Ensembl" id="ENSCCRT00010109259.1">
    <property type="protein sequence ID" value="ENSCCRP00010098492.1"/>
    <property type="gene ID" value="ENSCCRG00010043161.1"/>
</dbReference>
<dbReference type="SMART" id="SM00407">
    <property type="entry name" value="IGc1"/>
    <property type="match status" value="3"/>
</dbReference>
<accession>A0A8C1NYS7</accession>
<dbReference type="InterPro" id="IPR036179">
    <property type="entry name" value="Ig-like_dom_sf"/>
</dbReference>
<dbReference type="InterPro" id="IPR007110">
    <property type="entry name" value="Ig-like_dom"/>
</dbReference>
<evidence type="ECO:0000259" key="2">
    <source>
        <dbReference type="PROSITE" id="PS50835"/>
    </source>
</evidence>
<dbReference type="SUPFAM" id="SSF48726">
    <property type="entry name" value="Immunoglobulin"/>
    <property type="match status" value="3"/>
</dbReference>
<dbReference type="Proteomes" id="UP000694427">
    <property type="component" value="Unplaced"/>
</dbReference>
<evidence type="ECO:0000256" key="1">
    <source>
        <dbReference type="ARBA" id="ARBA00023319"/>
    </source>
</evidence>
<dbReference type="FunFam" id="2.60.40.10:FF:000463">
    <property type="entry name" value="Immunoglobulin heavy constant gamma 1"/>
    <property type="match status" value="1"/>
</dbReference>
<dbReference type="InterPro" id="IPR003597">
    <property type="entry name" value="Ig_C1-set"/>
</dbReference>